<proteinExistence type="predicted"/>
<organism evidence="4 5">
    <name type="scientific">Parvularcula lutaonensis</name>
    <dbReference type="NCBI Taxonomy" id="491923"/>
    <lineage>
        <taxon>Bacteria</taxon>
        <taxon>Pseudomonadati</taxon>
        <taxon>Pseudomonadota</taxon>
        <taxon>Alphaproteobacteria</taxon>
        <taxon>Parvularculales</taxon>
        <taxon>Parvularculaceae</taxon>
        <taxon>Parvularcula</taxon>
    </lineage>
</organism>
<evidence type="ECO:0000313" key="4">
    <source>
        <dbReference type="EMBL" id="MFC3302318.1"/>
    </source>
</evidence>
<accession>A0ABV7MB94</accession>
<name>A0ABV7MB94_9PROT</name>
<evidence type="ECO:0000256" key="1">
    <source>
        <dbReference type="ARBA" id="ARBA00023125"/>
    </source>
</evidence>
<feature type="DNA-binding region" description="H-T-H motif" evidence="2">
    <location>
        <begin position="40"/>
        <end position="59"/>
    </location>
</feature>
<dbReference type="Pfam" id="PF00440">
    <property type="entry name" value="TetR_N"/>
    <property type="match status" value="1"/>
</dbReference>
<dbReference type="InterPro" id="IPR050109">
    <property type="entry name" value="HTH-type_TetR-like_transc_reg"/>
</dbReference>
<dbReference type="RefSeq" id="WP_189570465.1">
    <property type="nucleotide sequence ID" value="NZ_BMXU01000001.1"/>
</dbReference>
<dbReference type="InterPro" id="IPR009057">
    <property type="entry name" value="Homeodomain-like_sf"/>
</dbReference>
<reference evidence="5" key="1">
    <citation type="journal article" date="2019" name="Int. J. Syst. Evol. Microbiol.">
        <title>The Global Catalogue of Microorganisms (GCM) 10K type strain sequencing project: providing services to taxonomists for standard genome sequencing and annotation.</title>
        <authorList>
            <consortium name="The Broad Institute Genomics Platform"/>
            <consortium name="The Broad Institute Genome Sequencing Center for Infectious Disease"/>
            <person name="Wu L."/>
            <person name="Ma J."/>
        </authorList>
    </citation>
    <scope>NUCLEOTIDE SEQUENCE [LARGE SCALE GENOMIC DNA]</scope>
    <source>
        <strain evidence="5">KCTC 22245</strain>
    </source>
</reference>
<gene>
    <name evidence="4" type="ORF">ACFONP_06190</name>
</gene>
<keyword evidence="5" id="KW-1185">Reference proteome</keyword>
<evidence type="ECO:0000313" key="5">
    <source>
        <dbReference type="Proteomes" id="UP001595607"/>
    </source>
</evidence>
<evidence type="ECO:0000259" key="3">
    <source>
        <dbReference type="PROSITE" id="PS50977"/>
    </source>
</evidence>
<dbReference type="PANTHER" id="PTHR30055">
    <property type="entry name" value="HTH-TYPE TRANSCRIPTIONAL REGULATOR RUTR"/>
    <property type="match status" value="1"/>
</dbReference>
<keyword evidence="1 2" id="KW-0238">DNA-binding</keyword>
<dbReference type="Proteomes" id="UP001595607">
    <property type="component" value="Unassembled WGS sequence"/>
</dbReference>
<dbReference type="InterPro" id="IPR001647">
    <property type="entry name" value="HTH_TetR"/>
</dbReference>
<dbReference type="Gene3D" id="1.10.357.10">
    <property type="entry name" value="Tetracycline Repressor, domain 2"/>
    <property type="match status" value="1"/>
</dbReference>
<protein>
    <submittedName>
        <fullName evidence="4">TetR/AcrR family transcriptional regulator</fullName>
    </submittedName>
</protein>
<dbReference type="SUPFAM" id="SSF46689">
    <property type="entry name" value="Homeodomain-like"/>
    <property type="match status" value="1"/>
</dbReference>
<sequence>MTENADHAVASRRLSPEDRRRALLETGLRLFGSAPFDQVSLEDIAQAAGVSQPLIQHYFASKRGYFVAVARHGLDKLEATTRTRAEGGAFEALESNLRAFFQFFGDHPAVAGLLKTATGFPEVAEMIDAYRSRTVDIVLDVLPVDARTAYTKAAIHAWNGLNQALVTRLRDDPSLTVDWAARFSRDALLSLLKLAEHGGVPQDKR</sequence>
<feature type="domain" description="HTH tetR-type" evidence="3">
    <location>
        <begin position="17"/>
        <end position="77"/>
    </location>
</feature>
<dbReference type="PROSITE" id="PS50977">
    <property type="entry name" value="HTH_TETR_2"/>
    <property type="match status" value="1"/>
</dbReference>
<dbReference type="PANTHER" id="PTHR30055:SF174">
    <property type="entry name" value="TRANSCRIPTIONAL REGULATORY PROTEIN (PROBABLY TETR-FAMILY)-RELATED"/>
    <property type="match status" value="1"/>
</dbReference>
<comment type="caution">
    <text evidence="4">The sequence shown here is derived from an EMBL/GenBank/DDBJ whole genome shotgun (WGS) entry which is preliminary data.</text>
</comment>
<evidence type="ECO:0000256" key="2">
    <source>
        <dbReference type="PROSITE-ProRule" id="PRU00335"/>
    </source>
</evidence>
<dbReference type="EMBL" id="JBHRVA010000002">
    <property type="protein sequence ID" value="MFC3302318.1"/>
    <property type="molecule type" value="Genomic_DNA"/>
</dbReference>